<evidence type="ECO:0000256" key="2">
    <source>
        <dbReference type="ARBA" id="ARBA00008860"/>
    </source>
</evidence>
<keyword evidence="9" id="KW-1185">Reference proteome</keyword>
<dbReference type="Pfam" id="PF10501">
    <property type="entry name" value="Ribosomal_L50"/>
    <property type="match status" value="1"/>
</dbReference>
<evidence type="ECO:0000256" key="3">
    <source>
        <dbReference type="ARBA" id="ARBA00022980"/>
    </source>
</evidence>
<sequence>MFRKTLPVTCSSWHLRNSGARRNAIRPQSHRSRPLSTSTMRQLTRLTRSIGRTSESTIRPSAFSSVYNTCRQTAAPFSSSSTRAADQQKKKSSLSLESIRRRIWGTDQPPGREDPYDPQSPMRQIEEAQSKPSRPGQEATAETKDKADDGDNALKSGPRRTKRSSSSEGEYKPASTWDGLEWVGSSEWAWKQKSIPNFHGLLSVDRKQHAANLQEVLLKTLIKEVAKQKLSKKVVIAIRKGKKRQDWSDYVDLELLDKTRNLVLKQRETPRDAQAPGDVRPAWFDGSIKSPRLKFQLAERFLKETGIRISDFALHRCNTPEELLRDIKEQLKVMKKEKLAEALKNNPSFDKLSNVKILDRRVTPIDKEKEVGRWKVIEDELLERGLPVTGKPVVK</sequence>
<evidence type="ECO:0000256" key="6">
    <source>
        <dbReference type="ARBA" id="ARBA00035183"/>
    </source>
</evidence>
<accession>A0ABR1N2P1</accession>
<comment type="caution">
    <text evidence="8">The sequence shown here is derived from an EMBL/GenBank/DDBJ whole genome shotgun (WGS) entry which is preliminary data.</text>
</comment>
<keyword evidence="5" id="KW-0687">Ribonucleoprotein</keyword>
<dbReference type="Proteomes" id="UP001367316">
    <property type="component" value="Unassembled WGS sequence"/>
</dbReference>
<feature type="compositionally biased region" description="Polar residues" evidence="7">
    <location>
        <begin position="74"/>
        <end position="85"/>
    </location>
</feature>
<reference evidence="8 9" key="1">
    <citation type="submission" date="2024-04" db="EMBL/GenBank/DDBJ databases">
        <title>Phyllosticta paracitricarpa is synonymous to the EU quarantine fungus P. citricarpa based on phylogenomic analyses.</title>
        <authorList>
            <consortium name="Lawrence Berkeley National Laboratory"/>
            <person name="Van ingen-buijs V.A."/>
            <person name="Van westerhoven A.C."/>
            <person name="Haridas S."/>
            <person name="Skiadas P."/>
            <person name="Martin F."/>
            <person name="Groenewald J.Z."/>
            <person name="Crous P.W."/>
            <person name="Seidl M.F."/>
        </authorList>
    </citation>
    <scope>NUCLEOTIDE SEQUENCE [LARGE SCALE GENOMIC DNA]</scope>
    <source>
        <strain evidence="8 9">CBS 141358</strain>
    </source>
</reference>
<evidence type="ECO:0000313" key="8">
    <source>
        <dbReference type="EMBL" id="KAK7609455.1"/>
    </source>
</evidence>
<evidence type="ECO:0000313" key="9">
    <source>
        <dbReference type="Proteomes" id="UP001367316"/>
    </source>
</evidence>
<keyword evidence="4" id="KW-0496">Mitochondrion</keyword>
<organism evidence="8 9">
    <name type="scientific">Phyllosticta paracitricarpa</name>
    <dbReference type="NCBI Taxonomy" id="2016321"/>
    <lineage>
        <taxon>Eukaryota</taxon>
        <taxon>Fungi</taxon>
        <taxon>Dikarya</taxon>
        <taxon>Ascomycota</taxon>
        <taxon>Pezizomycotina</taxon>
        <taxon>Dothideomycetes</taxon>
        <taxon>Dothideomycetes incertae sedis</taxon>
        <taxon>Botryosphaeriales</taxon>
        <taxon>Phyllostictaceae</taxon>
        <taxon>Phyllosticta</taxon>
    </lineage>
</organism>
<feature type="region of interest" description="Disordered" evidence="7">
    <location>
        <begin position="74"/>
        <end position="175"/>
    </location>
</feature>
<keyword evidence="3" id="KW-0689">Ribosomal protein</keyword>
<proteinExistence type="inferred from homology"/>
<comment type="similarity">
    <text evidence="2">Belongs to the mitochondrion-specific ribosomal protein mL50 family.</text>
</comment>
<evidence type="ECO:0000256" key="4">
    <source>
        <dbReference type="ARBA" id="ARBA00023128"/>
    </source>
</evidence>
<evidence type="ECO:0000256" key="1">
    <source>
        <dbReference type="ARBA" id="ARBA00004173"/>
    </source>
</evidence>
<dbReference type="InterPro" id="IPR018305">
    <property type="entry name" value="Ribosomal_m50"/>
</dbReference>
<dbReference type="EMBL" id="JBBPBF010000023">
    <property type="protein sequence ID" value="KAK7609455.1"/>
    <property type="molecule type" value="Genomic_DNA"/>
</dbReference>
<name>A0ABR1N2P1_9PEZI</name>
<evidence type="ECO:0000256" key="7">
    <source>
        <dbReference type="SAM" id="MobiDB-lite"/>
    </source>
</evidence>
<feature type="region of interest" description="Disordered" evidence="7">
    <location>
        <begin position="19"/>
        <end position="40"/>
    </location>
</feature>
<comment type="subcellular location">
    <subcellularLocation>
        <location evidence="1">Mitochondrion</location>
    </subcellularLocation>
</comment>
<gene>
    <name evidence="8" type="ORF">JOL62DRAFT_174978</name>
</gene>
<evidence type="ECO:0000256" key="5">
    <source>
        <dbReference type="ARBA" id="ARBA00023274"/>
    </source>
</evidence>
<protein>
    <recommendedName>
        <fullName evidence="6">Large ribosomal subunit protein mL50</fullName>
    </recommendedName>
</protein>